<protein>
    <submittedName>
        <fullName evidence="1">Uncharacterized protein</fullName>
    </submittedName>
</protein>
<proteinExistence type="predicted"/>
<accession>A0AAV0NHK2</accession>
<evidence type="ECO:0000313" key="3">
    <source>
        <dbReference type="Proteomes" id="UP001154282"/>
    </source>
</evidence>
<dbReference type="Proteomes" id="UP001154282">
    <property type="component" value="Unassembled WGS sequence"/>
</dbReference>
<keyword evidence="3" id="KW-1185">Reference proteome</keyword>
<comment type="caution">
    <text evidence="1">The sequence shown here is derived from an EMBL/GenBank/DDBJ whole genome shotgun (WGS) entry which is preliminary data.</text>
</comment>
<reference evidence="1" key="1">
    <citation type="submission" date="2022-08" db="EMBL/GenBank/DDBJ databases">
        <authorList>
            <person name="Gutierrez-Valencia J."/>
        </authorList>
    </citation>
    <scope>NUCLEOTIDE SEQUENCE</scope>
</reference>
<dbReference type="EMBL" id="CAMGYJ010000009">
    <property type="protein sequence ID" value="CAI0540444.1"/>
    <property type="molecule type" value="Genomic_DNA"/>
</dbReference>
<sequence>MESEFGWGHSTARRLRRWRMTRRHFRCGEPGRYSISRWKRWRSRWRTWIATSGRRRWGRKAARR</sequence>
<organism evidence="1 3">
    <name type="scientific">Linum tenue</name>
    <dbReference type="NCBI Taxonomy" id="586396"/>
    <lineage>
        <taxon>Eukaryota</taxon>
        <taxon>Viridiplantae</taxon>
        <taxon>Streptophyta</taxon>
        <taxon>Embryophyta</taxon>
        <taxon>Tracheophyta</taxon>
        <taxon>Spermatophyta</taxon>
        <taxon>Magnoliopsida</taxon>
        <taxon>eudicotyledons</taxon>
        <taxon>Gunneridae</taxon>
        <taxon>Pentapetalae</taxon>
        <taxon>rosids</taxon>
        <taxon>fabids</taxon>
        <taxon>Malpighiales</taxon>
        <taxon>Linaceae</taxon>
        <taxon>Linum</taxon>
    </lineage>
</organism>
<gene>
    <name evidence="1" type="ORF">LITE_LOCUS33302</name>
    <name evidence="2" type="ORF">LITE_LOCUS41685</name>
</gene>
<dbReference type="AlphaFoldDB" id="A0AAV0NHK2"/>
<name>A0AAV0NHK2_9ROSI</name>
<evidence type="ECO:0000313" key="1">
    <source>
        <dbReference type="EMBL" id="CAI0457887.1"/>
    </source>
</evidence>
<dbReference type="EMBL" id="CAMGYJ010000008">
    <property type="protein sequence ID" value="CAI0457887.1"/>
    <property type="molecule type" value="Genomic_DNA"/>
</dbReference>
<evidence type="ECO:0000313" key="2">
    <source>
        <dbReference type="EMBL" id="CAI0540444.1"/>
    </source>
</evidence>